<evidence type="ECO:0000256" key="3">
    <source>
        <dbReference type="ARBA" id="ARBA00008335"/>
    </source>
</evidence>
<reference evidence="11 12" key="1">
    <citation type="journal article" date="2018" name="PLoS Pathog.">
        <title>Evolution of structural diversity of trichothecenes, a family of toxins produced by plant pathogenic and entomopathogenic fungi.</title>
        <authorList>
            <person name="Proctor R.H."/>
            <person name="McCormick S.P."/>
            <person name="Kim H.S."/>
            <person name="Cardoza R.E."/>
            <person name="Stanley A.M."/>
            <person name="Lindo L."/>
            <person name="Kelly A."/>
            <person name="Brown D.W."/>
            <person name="Lee T."/>
            <person name="Vaughan M.M."/>
            <person name="Alexander N.J."/>
            <person name="Busman M."/>
            <person name="Gutierrez S."/>
        </authorList>
    </citation>
    <scope>NUCLEOTIDE SEQUENCE [LARGE SCALE GENOMIC DNA]</scope>
    <source>
        <strain evidence="11 12">IBT 40837</strain>
    </source>
</reference>
<feature type="transmembrane region" description="Helical" evidence="9">
    <location>
        <begin position="210"/>
        <end position="229"/>
    </location>
</feature>
<keyword evidence="6 9" id="KW-1133">Transmembrane helix</keyword>
<feature type="compositionally biased region" description="Basic and acidic residues" evidence="8">
    <location>
        <begin position="1"/>
        <end position="15"/>
    </location>
</feature>
<feature type="region of interest" description="Disordered" evidence="8">
    <location>
        <begin position="1"/>
        <end position="48"/>
    </location>
</feature>
<feature type="transmembrane region" description="Helical" evidence="9">
    <location>
        <begin position="432"/>
        <end position="452"/>
    </location>
</feature>
<dbReference type="Pfam" id="PF07690">
    <property type="entry name" value="MFS_1"/>
    <property type="match status" value="1"/>
</dbReference>
<keyword evidence="4" id="KW-1003">Cell membrane</keyword>
<feature type="transmembrane region" description="Helical" evidence="9">
    <location>
        <begin position="458"/>
        <end position="480"/>
    </location>
</feature>
<dbReference type="EMBL" id="PXOA01000044">
    <property type="protein sequence ID" value="RFU81512.1"/>
    <property type="molecule type" value="Genomic_DNA"/>
</dbReference>
<evidence type="ECO:0000313" key="11">
    <source>
        <dbReference type="EMBL" id="RFU81512.1"/>
    </source>
</evidence>
<feature type="transmembrane region" description="Helical" evidence="9">
    <location>
        <begin position="146"/>
        <end position="170"/>
    </location>
</feature>
<evidence type="ECO:0000256" key="4">
    <source>
        <dbReference type="ARBA" id="ARBA00022475"/>
    </source>
</evidence>
<evidence type="ECO:0000256" key="7">
    <source>
        <dbReference type="ARBA" id="ARBA00023136"/>
    </source>
</evidence>
<sequence>MDAIEDKMEHVPPGEKEEEDSPPTSDPESAPGSSRELDWEDDPRNPHNWSDGKRMYHTVCVALYAFTVTYMSSAYAPGAKATAQDFHVSETVSLLGISLFCLGLAFGPVIGAPLSESVGRLIVYRLGLPLATLFLIGAAVSKNIGAVVICRFFAGVFGSPALSVGGGTMADMWPPARRGPAMALFVMAPFMGPCIAPIIGGFVIERLNWRWLEWVSVFWSVATCVFALGMKETYKKKLLERDNVKGKQPSGRKLPKLSWSALQKWASESLVRPGQLLFTEPIVLFLSLYIGFDFAVLYAFFASIPLVFQKTYNFNAHQNGLVFISLGIGTLLATMTNVLCDRFIYQQKCREARERGETGHLPPEQRLHPALMGSLGVAVGLFWFAWTARPDIHWISPVLALIPFNWGNLCIFATSVTYMVDCYGARYGASALSANAFTRYVFAAAFPLFIIQTLTTKWAASLLGFVAMALIPIPWILFAFGARIRKKTRSVGNESQVTLHSNNGDFGGPPRSIGKPYQGLSLRYVKVGLTPQSQNEDQRASSHVGYLDIFAESGSPAAVSGDVIGRPVRSADDVGQIREWLDICRSNHGCVGSKKEANRVLPTRVLDTTTHENPILFESNGEKGTYIALSHRWGGARITQTTKSNLASHKQAIPYEQLCTTFKDAIAFTRKLGYQYLWIDSLCIIQDDVEDWKREAAKMADVYQNADLTLSAACATSGDTGLFGKREECAVVAMPYFTEDGTLDGSYYIANRKVNDIEQEVTSGPLNTRAWVLQERNLSPRTLHFGTTQRLWECQESAWEESCILECLCSDRFGNGHFGFGGYGSKSFVGKFEMLLERPRWAEHLYSTSYMYPVWYHLVESYMRRGLTVESDKLPAISGLARVFADFVRVYKEDRYLAGIWENDFAQGLIWCSQAEEGLRRPHKVRAPSWSWAAWDGPVAYIEVNRIASYNMMLEKVVVSLGDTGADQFGDASSTTACLAGHLIPLRTGPYQESVAVDTRPLGYPKIRPMNTTLLGDDGKPIGCGWLDDGPWGAEKTVYCLLIFKAPRKHIESSILEDVIAEFLWCLMLEETGSNVYKRVGIAQLYQWVFSEGERSVITLS</sequence>
<dbReference type="Proteomes" id="UP000266272">
    <property type="component" value="Unassembled WGS sequence"/>
</dbReference>
<dbReference type="OrthoDB" id="3936150at2759"/>
<feature type="transmembrane region" description="Helical" evidence="9">
    <location>
        <begin position="366"/>
        <end position="386"/>
    </location>
</feature>
<comment type="caution">
    <text evidence="11">The sequence shown here is derived from an EMBL/GenBank/DDBJ whole genome shotgun (WGS) entry which is preliminary data.</text>
</comment>
<evidence type="ECO:0000256" key="1">
    <source>
        <dbReference type="ARBA" id="ARBA00004141"/>
    </source>
</evidence>
<dbReference type="GO" id="GO:0005886">
    <property type="term" value="C:plasma membrane"/>
    <property type="evidence" value="ECO:0007669"/>
    <property type="project" value="UniProtKB-SubCell"/>
</dbReference>
<evidence type="ECO:0000313" key="12">
    <source>
        <dbReference type="Proteomes" id="UP000266272"/>
    </source>
</evidence>
<dbReference type="GO" id="GO:0000297">
    <property type="term" value="F:spermine transmembrane transporter activity"/>
    <property type="evidence" value="ECO:0007669"/>
    <property type="project" value="TreeGrafter"/>
</dbReference>
<feature type="domain" description="Major facilitator superfamily (MFS) profile" evidence="10">
    <location>
        <begin position="57"/>
        <end position="487"/>
    </location>
</feature>
<evidence type="ECO:0000256" key="5">
    <source>
        <dbReference type="ARBA" id="ARBA00022692"/>
    </source>
</evidence>
<feature type="transmembrane region" description="Helical" evidence="9">
    <location>
        <begin position="320"/>
        <end position="345"/>
    </location>
</feature>
<evidence type="ECO:0000256" key="9">
    <source>
        <dbReference type="SAM" id="Phobius"/>
    </source>
</evidence>
<dbReference type="CDD" id="cd17323">
    <property type="entry name" value="MFS_Tpo1_MDR_like"/>
    <property type="match status" value="1"/>
</dbReference>
<feature type="transmembrane region" description="Helical" evidence="9">
    <location>
        <begin position="122"/>
        <end position="140"/>
    </location>
</feature>
<dbReference type="Gene3D" id="1.20.1250.20">
    <property type="entry name" value="MFS general substrate transporter like domains"/>
    <property type="match status" value="1"/>
</dbReference>
<dbReference type="Pfam" id="PF06985">
    <property type="entry name" value="HET"/>
    <property type="match status" value="1"/>
</dbReference>
<feature type="transmembrane region" description="Helical" evidence="9">
    <location>
        <begin position="282"/>
        <end position="308"/>
    </location>
</feature>
<dbReference type="SUPFAM" id="SSF103473">
    <property type="entry name" value="MFS general substrate transporter"/>
    <property type="match status" value="1"/>
</dbReference>
<keyword evidence="5 9" id="KW-0812">Transmembrane</keyword>
<evidence type="ECO:0000256" key="2">
    <source>
        <dbReference type="ARBA" id="ARBA00004236"/>
    </source>
</evidence>
<dbReference type="GO" id="GO:0015606">
    <property type="term" value="F:spermidine transmembrane transporter activity"/>
    <property type="evidence" value="ECO:0007669"/>
    <property type="project" value="TreeGrafter"/>
</dbReference>
<dbReference type="STRING" id="490622.A0A395NZK0"/>
<dbReference type="FunFam" id="1.20.1250.20:FF:000082">
    <property type="entry name" value="MFS multidrug transporter, putative"/>
    <property type="match status" value="1"/>
</dbReference>
<name>A0A395NZK0_TRIAR</name>
<comment type="similarity">
    <text evidence="3">Belongs to the major facilitator superfamily.</text>
</comment>
<feature type="transmembrane region" description="Helical" evidence="9">
    <location>
        <begin position="54"/>
        <end position="72"/>
    </location>
</feature>
<dbReference type="InterPro" id="IPR010730">
    <property type="entry name" value="HET"/>
</dbReference>
<protein>
    <submittedName>
        <fullName evidence="11">Mfs general substrate transporter</fullName>
    </submittedName>
</protein>
<dbReference type="InterPro" id="IPR011701">
    <property type="entry name" value="MFS"/>
</dbReference>
<evidence type="ECO:0000256" key="6">
    <source>
        <dbReference type="ARBA" id="ARBA00022989"/>
    </source>
</evidence>
<proteinExistence type="inferred from homology"/>
<feature type="transmembrane region" description="Helical" evidence="9">
    <location>
        <begin position="92"/>
        <end position="110"/>
    </location>
</feature>
<keyword evidence="12" id="KW-1185">Reference proteome</keyword>
<dbReference type="PANTHER" id="PTHR23502">
    <property type="entry name" value="MAJOR FACILITATOR SUPERFAMILY"/>
    <property type="match status" value="1"/>
</dbReference>
<accession>A0A395NZK0</accession>
<feature type="transmembrane region" description="Helical" evidence="9">
    <location>
        <begin position="182"/>
        <end position="204"/>
    </location>
</feature>
<evidence type="ECO:0000256" key="8">
    <source>
        <dbReference type="SAM" id="MobiDB-lite"/>
    </source>
</evidence>
<feature type="transmembrane region" description="Helical" evidence="9">
    <location>
        <begin position="398"/>
        <end position="420"/>
    </location>
</feature>
<comment type="subcellular location">
    <subcellularLocation>
        <location evidence="2">Cell membrane</location>
    </subcellularLocation>
    <subcellularLocation>
        <location evidence="1">Membrane</location>
        <topology evidence="1">Multi-pass membrane protein</topology>
    </subcellularLocation>
</comment>
<dbReference type="InterPro" id="IPR020846">
    <property type="entry name" value="MFS_dom"/>
</dbReference>
<dbReference type="InterPro" id="IPR036259">
    <property type="entry name" value="MFS_trans_sf"/>
</dbReference>
<dbReference type="PROSITE" id="PS50850">
    <property type="entry name" value="MFS"/>
    <property type="match status" value="1"/>
</dbReference>
<keyword evidence="7 9" id="KW-0472">Membrane</keyword>
<evidence type="ECO:0000259" key="10">
    <source>
        <dbReference type="PROSITE" id="PS50850"/>
    </source>
</evidence>
<dbReference type="AlphaFoldDB" id="A0A395NZK0"/>
<gene>
    <name evidence="11" type="ORF">TARUN_671</name>
</gene>
<dbReference type="PANTHER" id="PTHR23502:SF38">
    <property type="entry name" value="POLYAMINE TRANSPORTER 4"/>
    <property type="match status" value="1"/>
</dbReference>
<organism evidence="11 12">
    <name type="scientific">Trichoderma arundinaceum</name>
    <dbReference type="NCBI Taxonomy" id="490622"/>
    <lineage>
        <taxon>Eukaryota</taxon>
        <taxon>Fungi</taxon>
        <taxon>Dikarya</taxon>
        <taxon>Ascomycota</taxon>
        <taxon>Pezizomycotina</taxon>
        <taxon>Sordariomycetes</taxon>
        <taxon>Hypocreomycetidae</taxon>
        <taxon>Hypocreales</taxon>
        <taxon>Hypocreaceae</taxon>
        <taxon>Trichoderma</taxon>
    </lineage>
</organism>